<gene>
    <name evidence="2" type="ORF">J4573_27080</name>
</gene>
<evidence type="ECO:0000259" key="1">
    <source>
        <dbReference type="PROSITE" id="PS51464"/>
    </source>
</evidence>
<dbReference type="Pfam" id="PF13580">
    <property type="entry name" value="SIS_2"/>
    <property type="match status" value="1"/>
</dbReference>
<dbReference type="PROSITE" id="PS51464">
    <property type="entry name" value="SIS"/>
    <property type="match status" value="1"/>
</dbReference>
<dbReference type="InterPro" id="IPR050099">
    <property type="entry name" value="SIS_GmhA/DiaA_subfam"/>
</dbReference>
<protein>
    <submittedName>
        <fullName evidence="2">SIS domain-containing protein</fullName>
    </submittedName>
</protein>
<dbReference type="Gene3D" id="3.40.50.10490">
    <property type="entry name" value="Glucose-6-phosphate isomerase like protein, domain 1"/>
    <property type="match status" value="1"/>
</dbReference>
<dbReference type="InterPro" id="IPR035461">
    <property type="entry name" value="GmhA/DiaA"/>
</dbReference>
<feature type="domain" description="SIS" evidence="1">
    <location>
        <begin position="35"/>
        <end position="193"/>
    </location>
</feature>
<dbReference type="AlphaFoldDB" id="A0A939PDU9"/>
<comment type="caution">
    <text evidence="2">The sequence shown here is derived from an EMBL/GenBank/DDBJ whole genome shotgun (WGS) entry which is preliminary data.</text>
</comment>
<proteinExistence type="predicted"/>
<name>A0A939PDU9_9ACTN</name>
<dbReference type="GO" id="GO:1901135">
    <property type="term" value="P:carbohydrate derivative metabolic process"/>
    <property type="evidence" value="ECO:0007669"/>
    <property type="project" value="InterPro"/>
</dbReference>
<reference evidence="2" key="1">
    <citation type="submission" date="2021-03" db="EMBL/GenBank/DDBJ databases">
        <authorList>
            <person name="Kanchanasin P."/>
            <person name="Saeng-In P."/>
            <person name="Phongsopitanun W."/>
            <person name="Yuki M."/>
            <person name="Kudo T."/>
            <person name="Ohkuma M."/>
            <person name="Tanasupawat S."/>
        </authorList>
    </citation>
    <scope>NUCLEOTIDE SEQUENCE</scope>
    <source>
        <strain evidence="2">GKU 128</strain>
    </source>
</reference>
<dbReference type="InterPro" id="IPR001347">
    <property type="entry name" value="SIS_dom"/>
</dbReference>
<dbReference type="EMBL" id="JAGEOJ010000011">
    <property type="protein sequence ID" value="MBO2450791.1"/>
    <property type="molecule type" value="Genomic_DNA"/>
</dbReference>
<dbReference type="GO" id="GO:0097367">
    <property type="term" value="F:carbohydrate derivative binding"/>
    <property type="evidence" value="ECO:0007669"/>
    <property type="project" value="InterPro"/>
</dbReference>
<dbReference type="CDD" id="cd05006">
    <property type="entry name" value="SIS_GmhA"/>
    <property type="match status" value="1"/>
</dbReference>
<sequence>MQRTLDAREVFARRDRPATGLAQDAEAIALACHAMAGRFREGGRLFSFGNGGAATDAQHIAVEFVHPVIVGKRALPALALTGDVATVTGLGQDAGLEAIFSHQLRYFARPGDIALGISADGRCPNVLEAVREARRLGLLTVALLGGDGGEIAPLTDHPIVVGSDDPLVIKEVHVTAYHLLWELTHVFLERGIP</sequence>
<evidence type="ECO:0000313" key="2">
    <source>
        <dbReference type="EMBL" id="MBO2450791.1"/>
    </source>
</evidence>
<dbReference type="InterPro" id="IPR046348">
    <property type="entry name" value="SIS_dom_sf"/>
</dbReference>
<keyword evidence="3" id="KW-1185">Reference proteome</keyword>
<dbReference type="PANTHER" id="PTHR30390">
    <property type="entry name" value="SEDOHEPTULOSE 7-PHOSPHATE ISOMERASE / DNAA INITIATOR-ASSOCIATING FACTOR FOR REPLICATION INITIATION"/>
    <property type="match status" value="1"/>
</dbReference>
<organism evidence="2 3">
    <name type="scientific">Actinomadura barringtoniae</name>
    <dbReference type="NCBI Taxonomy" id="1427535"/>
    <lineage>
        <taxon>Bacteria</taxon>
        <taxon>Bacillati</taxon>
        <taxon>Actinomycetota</taxon>
        <taxon>Actinomycetes</taxon>
        <taxon>Streptosporangiales</taxon>
        <taxon>Thermomonosporaceae</taxon>
        <taxon>Actinomadura</taxon>
    </lineage>
</organism>
<dbReference type="RefSeq" id="WP_208258672.1">
    <property type="nucleotide sequence ID" value="NZ_JAGEOJ010000011.1"/>
</dbReference>
<dbReference type="SUPFAM" id="SSF53697">
    <property type="entry name" value="SIS domain"/>
    <property type="match status" value="1"/>
</dbReference>
<evidence type="ECO:0000313" key="3">
    <source>
        <dbReference type="Proteomes" id="UP000669179"/>
    </source>
</evidence>
<accession>A0A939PDU9</accession>
<dbReference type="Proteomes" id="UP000669179">
    <property type="component" value="Unassembled WGS sequence"/>
</dbReference>